<evidence type="ECO:0000256" key="2">
    <source>
        <dbReference type="SAM" id="SignalP"/>
    </source>
</evidence>
<dbReference type="InterPro" id="IPR050657">
    <property type="entry name" value="Ankyrin_repeat_domain"/>
</dbReference>
<feature type="signal peptide" evidence="2">
    <location>
        <begin position="1"/>
        <end position="29"/>
    </location>
</feature>
<feature type="repeat" description="ANK" evidence="1">
    <location>
        <begin position="107"/>
        <end position="139"/>
    </location>
</feature>
<feature type="chain" id="PRO_5005223096" evidence="2">
    <location>
        <begin position="30"/>
        <end position="149"/>
    </location>
</feature>
<keyword evidence="1" id="KW-0040">ANK repeat</keyword>
<evidence type="ECO:0000256" key="1">
    <source>
        <dbReference type="PROSITE-ProRule" id="PRU00023"/>
    </source>
</evidence>
<dbReference type="InterPro" id="IPR002110">
    <property type="entry name" value="Ankyrin_rpt"/>
</dbReference>
<dbReference type="AlphaFoldDB" id="A0A0H5R9A7"/>
<name>A0A0H5R9A7_9EUKA</name>
<dbReference type="Pfam" id="PF12796">
    <property type="entry name" value="Ank_2"/>
    <property type="match status" value="1"/>
</dbReference>
<keyword evidence="2" id="KW-0732">Signal</keyword>
<dbReference type="Gene3D" id="1.25.40.20">
    <property type="entry name" value="Ankyrin repeat-containing domain"/>
    <property type="match status" value="1"/>
</dbReference>
<dbReference type="EMBL" id="HACM01004552">
    <property type="protein sequence ID" value="CRZ04994.1"/>
    <property type="molecule type" value="Transcribed_RNA"/>
</dbReference>
<dbReference type="SUPFAM" id="SSF48403">
    <property type="entry name" value="Ankyrin repeat"/>
    <property type="match status" value="1"/>
</dbReference>
<dbReference type="PROSITE" id="PS50088">
    <property type="entry name" value="ANK_REPEAT"/>
    <property type="match status" value="1"/>
</dbReference>
<organism evidence="3">
    <name type="scientific">Spongospora subterranea</name>
    <dbReference type="NCBI Taxonomy" id="70186"/>
    <lineage>
        <taxon>Eukaryota</taxon>
        <taxon>Sar</taxon>
        <taxon>Rhizaria</taxon>
        <taxon>Endomyxa</taxon>
        <taxon>Phytomyxea</taxon>
        <taxon>Plasmodiophorida</taxon>
        <taxon>Plasmodiophoridae</taxon>
        <taxon>Spongospora</taxon>
    </lineage>
</organism>
<evidence type="ECO:0000313" key="3">
    <source>
        <dbReference type="EMBL" id="CRZ04994.1"/>
    </source>
</evidence>
<accession>A0A0H5R9A7</accession>
<dbReference type="InterPro" id="IPR036770">
    <property type="entry name" value="Ankyrin_rpt-contain_sf"/>
</dbReference>
<protein>
    <submittedName>
        <fullName evidence="3">Uncharacterized protein</fullName>
    </submittedName>
</protein>
<sequence length="149" mass="16153">MMLRRLYKESVVMLLVLVMSYSPLWPSSAIQGAVAQPIDPGRVIFDQALHHDNEHDALTYLNMGANPALIDKHGNTALHIAAVNGWVNTVTKILDINQNLIDFQRMNGSTALLLALQSHSEEVAIILLVNGANPAIADRNANTALHAAA</sequence>
<dbReference type="PANTHER" id="PTHR24147">
    <property type="entry name" value="ANKYRIN REPEAT DOMAIN 36-RELATED"/>
    <property type="match status" value="1"/>
</dbReference>
<dbReference type="PANTHER" id="PTHR24147:SF53">
    <property type="entry name" value="ANKYRIN REPEAT DOMAIN 26"/>
    <property type="match status" value="1"/>
</dbReference>
<reference evidence="3" key="1">
    <citation type="submission" date="2015-04" db="EMBL/GenBank/DDBJ databases">
        <title>The genome sequence of the plant pathogenic Rhizarian Plasmodiophora brassicae reveals insights in its biotrophic life cycle and the origin of chitin synthesis.</title>
        <authorList>
            <person name="Schwelm A."/>
            <person name="Fogelqvist J."/>
            <person name="Knaust A."/>
            <person name="Julke S."/>
            <person name="Lilja T."/>
            <person name="Dhandapani V."/>
            <person name="Bonilla-Rosso G."/>
            <person name="Karlsson M."/>
            <person name="Shevchenko A."/>
            <person name="Choi S.R."/>
            <person name="Kim H.G."/>
            <person name="Park J.Y."/>
            <person name="Lim Y.P."/>
            <person name="Ludwig-Muller J."/>
            <person name="Dixelius C."/>
        </authorList>
    </citation>
    <scope>NUCLEOTIDE SEQUENCE</scope>
    <source>
        <tissue evidence="3">Potato root galls</tissue>
    </source>
</reference>
<feature type="non-terminal residue" evidence="3">
    <location>
        <position position="149"/>
    </location>
</feature>
<dbReference type="SMART" id="SM00248">
    <property type="entry name" value="ANK"/>
    <property type="match status" value="2"/>
</dbReference>
<proteinExistence type="predicted"/>